<accession>A0ACB9N0R0</accession>
<evidence type="ECO:0000313" key="1">
    <source>
        <dbReference type="EMBL" id="KAI4329811.1"/>
    </source>
</evidence>
<organism evidence="1 2">
    <name type="scientific">Melastoma candidum</name>
    <dbReference type="NCBI Taxonomy" id="119954"/>
    <lineage>
        <taxon>Eukaryota</taxon>
        <taxon>Viridiplantae</taxon>
        <taxon>Streptophyta</taxon>
        <taxon>Embryophyta</taxon>
        <taxon>Tracheophyta</taxon>
        <taxon>Spermatophyta</taxon>
        <taxon>Magnoliopsida</taxon>
        <taxon>eudicotyledons</taxon>
        <taxon>Gunneridae</taxon>
        <taxon>Pentapetalae</taxon>
        <taxon>rosids</taxon>
        <taxon>malvids</taxon>
        <taxon>Myrtales</taxon>
        <taxon>Melastomataceae</taxon>
        <taxon>Melastomatoideae</taxon>
        <taxon>Melastomateae</taxon>
        <taxon>Melastoma</taxon>
    </lineage>
</organism>
<dbReference type="EMBL" id="CM042887">
    <property type="protein sequence ID" value="KAI4329811.1"/>
    <property type="molecule type" value="Genomic_DNA"/>
</dbReference>
<gene>
    <name evidence="1" type="ORF">MLD38_028156</name>
</gene>
<sequence>MDCGRSASTISAFPSRMGPSFDSNKGNGMAKAECPERAFSRVLDSEPEVDIDLRELYFLIMHFLSSGPCEKTFRQLSDELLEHQLLPRRYHAWFSRSGMQTGSVDDDGISFPLNYFNLVDRYPHIQRNHLLQLLKQLVLRMSRPVPGKVGGRAAHVPTLLGFGSFSLLDGEQKNSSIGAKSLPTFMRWPHLQSNQIHGLSLRELGGGFTKHQRSPSVHSACHAVAKPFMLIQRMQNIKKLRGHRVAVYCAIFDRSGRYVITGSDDRLVKVWSMETAFCLASCRGHEGDITDLAVSANNILVASASNDFVIRVWRLPDGLPTSVLRGHTGAVTAIAFSPRASSVYQLLSSSDDGTCRVWDARYSQCAPRIYLPKPLDNASGRIISTLNGEHNSNVGPQSHQILCCAYNANGTVFVTGSSDTFARVWSASKSSSDDPQQPVHELDLLAGHENDVNYVQFSGCSVAPRSSVSDAMKEENIPKFRNSWFCHDNIVTCSRDGSAIIWGPKSRKSNGKGGRWTKAYHLKVPPPPFPPQPPRGGPRQRFLPTPRGVNMIVWSLDNRFVLAAIMDCRICVWNASDGSLVHSLTGHSESSYVLDVHPSNARIAMSAGYDGKAIVWDIWEGSPIQVYEIGRVKLIDGKFSPDGTSIVLSDDFGQIHLVNTGQGESQKDAKYDQFFLGDYRPLIRDSLGNVLDQESQLPPHRRNLEDPLCDSSLVPYPEPYQSMFQKRRLGALGVEWRPPSTKFLIGPDFSLGHDYPMIPLADINRTMEPMPDFADAVYWEPDIEIRSDDSDSEYNIADDSSSAGEKGSLSMGLSSDPECSEGESDLEHDHEDGPRRSGRKKLVSEVDGVISGRHATKRSMEECESSAARKNHSKRLKGRRKSSTKSSGASHLRPKRLAARNAISMFSQISGSSSEDSGGLIDLSSGSESPTGNRNTEILKIPSCSGPVQQDSKEESEQAVKDGEQPACHNDKIKKKLVLKFSLRDTKKTISSDSVGTASVVGVDGEHNRESIEKLALLSSKDQGSSLFHSSIAEGRDVDSPRSASYCLEVPASDHEHGIKWGEVKIRSSIRQRPDNMMGGESPDIDLSIDADEDIRGETNRDKECSDGNLQRDGEVEMKLVGPLQSGEHIQDPDSRPTVKEEAPQKATILRIKTKGPSKLNLMGGVRSSSYSADVSNLVEPSLSERGLSSEVPRQSEAYECSSSQGGDVLPVEVSRKHLSLRFHRSPNDVNSEEAITSNNHQRSRTNNLETASSTTRRARSLKINNRSNRPETSTWNFRRDLNIPETTECPETSSRRDHEEPFEEEWTSSSRMVRSRTTRNKGPYHEEGLKRDVKVRTGRRKQSWLTLSEHEEGYRYIPQLGDEVVYLRQGHEEFINKSGLREVGPWNWRLPNGGVAAAEICKVEALEYGNSPGSGDSCCKMILKFVDPGSAAFSRKFKLTLPELLNFPDFIVEKTLYDHSLNRWTLRNKCSVWWRNEDGVGGCWWVGKIVSSQPKSLEFPDSPWERYTVRYSPDPQEIHCHSPWELHDIEAPWNHPHIDHDIRNKLLSIFVRLELSINENQDYYGYGQLNEAAQKSDFSNRFPVDLDPELIQLRLENNYYRTIDAVKHDIKIMLQNAETYFQRSRTSSTKMKRLSEWLEKALSKLNLLKELQIGLEVEAASL</sequence>
<reference evidence="2" key="1">
    <citation type="journal article" date="2023" name="Front. Plant Sci.">
        <title>Chromosomal-level genome assembly of Melastoma candidum provides insights into trichome evolution.</title>
        <authorList>
            <person name="Zhong Y."/>
            <person name="Wu W."/>
            <person name="Sun C."/>
            <person name="Zou P."/>
            <person name="Liu Y."/>
            <person name="Dai S."/>
            <person name="Zhou R."/>
        </authorList>
    </citation>
    <scope>NUCLEOTIDE SEQUENCE [LARGE SCALE GENOMIC DNA]</scope>
</reference>
<dbReference type="Proteomes" id="UP001057402">
    <property type="component" value="Chromosome 8"/>
</dbReference>
<proteinExistence type="predicted"/>
<keyword evidence="2" id="KW-1185">Reference proteome</keyword>
<comment type="caution">
    <text evidence="1">The sequence shown here is derived from an EMBL/GenBank/DDBJ whole genome shotgun (WGS) entry which is preliminary data.</text>
</comment>
<name>A0ACB9N0R0_9MYRT</name>
<protein>
    <submittedName>
        <fullName evidence="1">Uncharacterized protein</fullName>
    </submittedName>
</protein>
<evidence type="ECO:0000313" key="2">
    <source>
        <dbReference type="Proteomes" id="UP001057402"/>
    </source>
</evidence>